<dbReference type="SMART" id="SM00382">
    <property type="entry name" value="AAA"/>
    <property type="match status" value="1"/>
</dbReference>
<dbReference type="GO" id="GO:0005524">
    <property type="term" value="F:ATP binding"/>
    <property type="evidence" value="ECO:0007669"/>
    <property type="project" value="UniProtKB-KW"/>
</dbReference>
<evidence type="ECO:0000313" key="11">
    <source>
        <dbReference type="Proteomes" id="UP000051841"/>
    </source>
</evidence>
<protein>
    <submittedName>
        <fullName evidence="10">Uncharacterized protein</fullName>
    </submittedName>
</protein>
<dbReference type="Gene3D" id="3.40.50.300">
    <property type="entry name" value="P-loop containing nucleotide triphosphate hydrolases"/>
    <property type="match status" value="1"/>
</dbReference>
<evidence type="ECO:0000259" key="8">
    <source>
        <dbReference type="PROSITE" id="PS50893"/>
    </source>
</evidence>
<dbReference type="InterPro" id="IPR027417">
    <property type="entry name" value="P-loop_NTPase"/>
</dbReference>
<keyword evidence="2 7" id="KW-0812">Transmembrane</keyword>
<accession>A0A0R2HM04</accession>
<evidence type="ECO:0000256" key="6">
    <source>
        <dbReference type="ARBA" id="ARBA00023136"/>
    </source>
</evidence>
<dbReference type="PANTHER" id="PTHR43394:SF1">
    <property type="entry name" value="ATP-BINDING CASSETTE SUB-FAMILY B MEMBER 10, MITOCHONDRIAL"/>
    <property type="match status" value="1"/>
</dbReference>
<evidence type="ECO:0000256" key="4">
    <source>
        <dbReference type="ARBA" id="ARBA00022840"/>
    </source>
</evidence>
<dbReference type="InterPro" id="IPR003593">
    <property type="entry name" value="AAA+_ATPase"/>
</dbReference>
<evidence type="ECO:0000259" key="9">
    <source>
        <dbReference type="PROSITE" id="PS50929"/>
    </source>
</evidence>
<dbReference type="SUPFAM" id="SSF90123">
    <property type="entry name" value="ABC transporter transmembrane region"/>
    <property type="match status" value="1"/>
</dbReference>
<feature type="transmembrane region" description="Helical" evidence="7">
    <location>
        <begin position="188"/>
        <end position="208"/>
    </location>
</feature>
<dbReference type="CDD" id="cd07346">
    <property type="entry name" value="ABC_6TM_exporters"/>
    <property type="match status" value="1"/>
</dbReference>
<dbReference type="PATRIC" id="fig|1410657.5.peg.2171"/>
<dbReference type="PROSITE" id="PS50893">
    <property type="entry name" value="ABC_TRANSPORTER_2"/>
    <property type="match status" value="1"/>
</dbReference>
<comment type="caution">
    <text evidence="10">The sequence shown here is derived from an EMBL/GenBank/DDBJ whole genome shotgun (WGS) entry which is preliminary data.</text>
</comment>
<keyword evidence="3" id="KW-0547">Nucleotide-binding</keyword>
<sequence>MEKKKYSGVNKFIQSGAVQLLMDKIDDGTFSEFIDDWKWIFSFSKRYRWIIVFYTFLGIFSSTLSLGASYISRMLINIIVEKQYQNLWILIITMLISTLFSMVFSSVMSRISMKISIFVNNDIQSEIFDQIIDAKWEDLNKYQNGDLLNRFNSDVSTISSNAIGWIPSLIINVYTFIITFVVMVRMDAIMALIAFLSAPVLMVMSRFIMRKLKEYRKRVLELNSQMMSFEVETFENFDTIKSFGIIDHYSRTLREWQKKFKIFNLDYNKFEIKANIMMTLLSTAVAMVAFFYCLYRLWTGQILYGDMTFFLQQRSALSSNFNSLVRTFPSMMNSAVSAHRVRELVELQKEYHDPQSYEDMKKMADKGISVEMRHATFSYRKDHVIYKDSHFIARPGEIVAILGPSGEGKTTLLRMLLGLIHPEEGEVLLYGIDGHEVSINADLRKLFSYVPQGNTVLSGTIAENMRMVKEEASDEEIVDALKLSCAWEFVEQLPDGLNSRLGDNGRGISMGQAQRISIARAILRDSPILMLDEATSALDKETEKRVLKNIIQQRPNKTCIISTHRTSVLDQCDRIYRLQHKTIMEDNRR</sequence>
<dbReference type="InterPro" id="IPR011527">
    <property type="entry name" value="ABC1_TM_dom"/>
</dbReference>
<organism evidence="10 11">
    <name type="scientific">Kandleria vitulina DSM 20405</name>
    <dbReference type="NCBI Taxonomy" id="1410657"/>
    <lineage>
        <taxon>Bacteria</taxon>
        <taxon>Bacillati</taxon>
        <taxon>Bacillota</taxon>
        <taxon>Erysipelotrichia</taxon>
        <taxon>Erysipelotrichales</taxon>
        <taxon>Coprobacillaceae</taxon>
        <taxon>Kandleria</taxon>
    </lineage>
</organism>
<dbReference type="GO" id="GO:0005886">
    <property type="term" value="C:plasma membrane"/>
    <property type="evidence" value="ECO:0007669"/>
    <property type="project" value="UniProtKB-SubCell"/>
</dbReference>
<dbReference type="EMBL" id="JQBL01000009">
    <property type="protein sequence ID" value="KRN50452.1"/>
    <property type="molecule type" value="Genomic_DNA"/>
</dbReference>
<evidence type="ECO:0000256" key="5">
    <source>
        <dbReference type="ARBA" id="ARBA00022989"/>
    </source>
</evidence>
<evidence type="ECO:0000256" key="1">
    <source>
        <dbReference type="ARBA" id="ARBA00004651"/>
    </source>
</evidence>
<dbReference type="Pfam" id="PF00005">
    <property type="entry name" value="ABC_tran"/>
    <property type="match status" value="1"/>
</dbReference>
<dbReference type="PANTHER" id="PTHR43394">
    <property type="entry name" value="ATP-DEPENDENT PERMEASE MDL1, MITOCHONDRIAL"/>
    <property type="match status" value="1"/>
</dbReference>
<proteinExistence type="predicted"/>
<keyword evidence="11" id="KW-1185">Reference proteome</keyword>
<evidence type="ECO:0000256" key="3">
    <source>
        <dbReference type="ARBA" id="ARBA00022741"/>
    </source>
</evidence>
<feature type="transmembrane region" description="Helical" evidence="7">
    <location>
        <begin position="47"/>
        <end position="67"/>
    </location>
</feature>
<comment type="subcellular location">
    <subcellularLocation>
        <location evidence="1">Cell membrane</location>
        <topology evidence="1">Multi-pass membrane protein</topology>
    </subcellularLocation>
</comment>
<evidence type="ECO:0000313" key="10">
    <source>
        <dbReference type="EMBL" id="KRN50452.1"/>
    </source>
</evidence>
<dbReference type="RefSeq" id="WP_051654382.1">
    <property type="nucleotide sequence ID" value="NZ_JNKN01000009.1"/>
</dbReference>
<keyword evidence="5 7" id="KW-1133">Transmembrane helix</keyword>
<feature type="domain" description="ABC transporter" evidence="8">
    <location>
        <begin position="370"/>
        <end position="589"/>
    </location>
</feature>
<feature type="transmembrane region" description="Helical" evidence="7">
    <location>
        <begin position="162"/>
        <end position="182"/>
    </location>
</feature>
<dbReference type="AlphaFoldDB" id="A0A0R2HM04"/>
<dbReference type="GO" id="GO:0015421">
    <property type="term" value="F:ABC-type oligopeptide transporter activity"/>
    <property type="evidence" value="ECO:0007669"/>
    <property type="project" value="TreeGrafter"/>
</dbReference>
<dbReference type="Proteomes" id="UP000051841">
    <property type="component" value="Unassembled WGS sequence"/>
</dbReference>
<dbReference type="Gene3D" id="1.20.1560.10">
    <property type="entry name" value="ABC transporter type 1, transmembrane domain"/>
    <property type="match status" value="1"/>
</dbReference>
<dbReference type="PROSITE" id="PS50929">
    <property type="entry name" value="ABC_TM1F"/>
    <property type="match status" value="1"/>
</dbReference>
<gene>
    <name evidence="10" type="ORF">IV49_GL002101</name>
</gene>
<keyword evidence="4" id="KW-0067">ATP-binding</keyword>
<dbReference type="SUPFAM" id="SSF52540">
    <property type="entry name" value="P-loop containing nucleoside triphosphate hydrolases"/>
    <property type="match status" value="1"/>
</dbReference>
<reference evidence="10 11" key="1">
    <citation type="journal article" date="2015" name="Genome Announc.">
        <title>Expanding the biotechnology potential of lactobacilli through comparative genomics of 213 strains and associated genera.</title>
        <authorList>
            <person name="Sun Z."/>
            <person name="Harris H.M."/>
            <person name="McCann A."/>
            <person name="Guo C."/>
            <person name="Argimon S."/>
            <person name="Zhang W."/>
            <person name="Yang X."/>
            <person name="Jeffery I.B."/>
            <person name="Cooney J.C."/>
            <person name="Kagawa T.F."/>
            <person name="Liu W."/>
            <person name="Song Y."/>
            <person name="Salvetti E."/>
            <person name="Wrobel A."/>
            <person name="Rasinkangas P."/>
            <person name="Parkhill J."/>
            <person name="Rea M.C."/>
            <person name="O'Sullivan O."/>
            <person name="Ritari J."/>
            <person name="Douillard F.P."/>
            <person name="Paul Ross R."/>
            <person name="Yang R."/>
            <person name="Briner A.E."/>
            <person name="Felis G.E."/>
            <person name="de Vos W.M."/>
            <person name="Barrangou R."/>
            <person name="Klaenhammer T.R."/>
            <person name="Caufield P.W."/>
            <person name="Cui Y."/>
            <person name="Zhang H."/>
            <person name="O'Toole P.W."/>
        </authorList>
    </citation>
    <scope>NUCLEOTIDE SEQUENCE [LARGE SCALE GENOMIC DNA]</scope>
    <source>
        <strain evidence="10 11">DSM 20405</strain>
    </source>
</reference>
<evidence type="ECO:0000256" key="7">
    <source>
        <dbReference type="SAM" id="Phobius"/>
    </source>
</evidence>
<keyword evidence="6 7" id="KW-0472">Membrane</keyword>
<dbReference type="GO" id="GO:0016887">
    <property type="term" value="F:ATP hydrolysis activity"/>
    <property type="evidence" value="ECO:0007669"/>
    <property type="project" value="InterPro"/>
</dbReference>
<dbReference type="InterPro" id="IPR003439">
    <property type="entry name" value="ABC_transporter-like_ATP-bd"/>
</dbReference>
<dbReference type="InterPro" id="IPR036640">
    <property type="entry name" value="ABC1_TM_sf"/>
</dbReference>
<dbReference type="InterPro" id="IPR039421">
    <property type="entry name" value="Type_1_exporter"/>
</dbReference>
<evidence type="ECO:0000256" key="2">
    <source>
        <dbReference type="ARBA" id="ARBA00022692"/>
    </source>
</evidence>
<name>A0A0R2HM04_9FIRM</name>
<feature type="transmembrane region" description="Helical" evidence="7">
    <location>
        <begin position="276"/>
        <end position="298"/>
    </location>
</feature>
<feature type="domain" description="ABC transmembrane type-1" evidence="9">
    <location>
        <begin position="52"/>
        <end position="333"/>
    </location>
</feature>
<dbReference type="Pfam" id="PF00664">
    <property type="entry name" value="ABC_membrane"/>
    <property type="match status" value="1"/>
</dbReference>
<feature type="transmembrane region" description="Helical" evidence="7">
    <location>
        <begin position="87"/>
        <end position="107"/>
    </location>
</feature>